<name>A0AAD5NWE7_ACENE</name>
<evidence type="ECO:0000256" key="2">
    <source>
        <dbReference type="ARBA" id="ARBA00008707"/>
    </source>
</evidence>
<evidence type="ECO:0000313" key="8">
    <source>
        <dbReference type="Proteomes" id="UP001064489"/>
    </source>
</evidence>
<reference evidence="7" key="1">
    <citation type="journal article" date="2022" name="Plant J.">
        <title>Strategies of tolerance reflected in two North American maple genomes.</title>
        <authorList>
            <person name="McEvoy S.L."/>
            <person name="Sezen U.U."/>
            <person name="Trouern-Trend A."/>
            <person name="McMahon S.M."/>
            <person name="Schaberg P.G."/>
            <person name="Yang J."/>
            <person name="Wegrzyn J.L."/>
            <person name="Swenson N.G."/>
        </authorList>
    </citation>
    <scope>NUCLEOTIDE SEQUENCE</scope>
    <source>
        <strain evidence="7">91603</strain>
    </source>
</reference>
<reference evidence="7" key="2">
    <citation type="submission" date="2023-02" db="EMBL/GenBank/DDBJ databases">
        <authorList>
            <person name="Swenson N.G."/>
            <person name="Wegrzyn J.L."/>
            <person name="Mcevoy S.L."/>
        </authorList>
    </citation>
    <scope>NUCLEOTIDE SEQUENCE</scope>
    <source>
        <strain evidence="7">91603</strain>
        <tissue evidence="7">Leaf</tissue>
    </source>
</reference>
<dbReference type="Proteomes" id="UP001064489">
    <property type="component" value="Chromosome 3"/>
</dbReference>
<dbReference type="PANTHER" id="PTHR31621:SF5">
    <property type="entry name" value="PROTEIN DMP10"/>
    <property type="match status" value="1"/>
</dbReference>
<evidence type="ECO:0000256" key="6">
    <source>
        <dbReference type="SAM" id="Phobius"/>
    </source>
</evidence>
<organism evidence="7 8">
    <name type="scientific">Acer negundo</name>
    <name type="common">Box elder</name>
    <dbReference type="NCBI Taxonomy" id="4023"/>
    <lineage>
        <taxon>Eukaryota</taxon>
        <taxon>Viridiplantae</taxon>
        <taxon>Streptophyta</taxon>
        <taxon>Embryophyta</taxon>
        <taxon>Tracheophyta</taxon>
        <taxon>Spermatophyta</taxon>
        <taxon>Magnoliopsida</taxon>
        <taxon>eudicotyledons</taxon>
        <taxon>Gunneridae</taxon>
        <taxon>Pentapetalae</taxon>
        <taxon>rosids</taxon>
        <taxon>malvids</taxon>
        <taxon>Sapindales</taxon>
        <taxon>Sapindaceae</taxon>
        <taxon>Hippocastanoideae</taxon>
        <taxon>Acereae</taxon>
        <taxon>Acer</taxon>
    </lineage>
</organism>
<dbReference type="PANTHER" id="PTHR31621">
    <property type="entry name" value="PROTEIN DMP3"/>
    <property type="match status" value="1"/>
</dbReference>
<evidence type="ECO:0000256" key="3">
    <source>
        <dbReference type="ARBA" id="ARBA00022692"/>
    </source>
</evidence>
<dbReference type="GO" id="GO:0010256">
    <property type="term" value="P:endomembrane system organization"/>
    <property type="evidence" value="ECO:0007669"/>
    <property type="project" value="TreeGrafter"/>
</dbReference>
<evidence type="ECO:0000256" key="5">
    <source>
        <dbReference type="ARBA" id="ARBA00023136"/>
    </source>
</evidence>
<proteinExistence type="inferred from homology"/>
<keyword evidence="5 6" id="KW-0472">Membrane</keyword>
<dbReference type="AlphaFoldDB" id="A0AAD5NWE7"/>
<dbReference type="EMBL" id="JAJSOW010000100">
    <property type="protein sequence ID" value="KAI9185104.1"/>
    <property type="molecule type" value="Genomic_DNA"/>
</dbReference>
<keyword evidence="4 6" id="KW-1133">Transmembrane helix</keyword>
<gene>
    <name evidence="7" type="ORF">LWI28_004178</name>
</gene>
<evidence type="ECO:0000256" key="1">
    <source>
        <dbReference type="ARBA" id="ARBA00004141"/>
    </source>
</evidence>
<accession>A0AAD5NWE7</accession>
<dbReference type="Pfam" id="PF05078">
    <property type="entry name" value="DUF679"/>
    <property type="match status" value="1"/>
</dbReference>
<comment type="caution">
    <text evidence="7">The sequence shown here is derived from an EMBL/GenBank/DDBJ whole genome shotgun (WGS) entry which is preliminary data.</text>
</comment>
<dbReference type="GO" id="GO:0005737">
    <property type="term" value="C:cytoplasm"/>
    <property type="evidence" value="ECO:0007669"/>
    <property type="project" value="UniProtKB-ARBA"/>
</dbReference>
<keyword evidence="8" id="KW-1185">Reference proteome</keyword>
<dbReference type="InterPro" id="IPR007770">
    <property type="entry name" value="DMP"/>
</dbReference>
<feature type="transmembrane region" description="Helical" evidence="6">
    <location>
        <begin position="71"/>
        <end position="92"/>
    </location>
</feature>
<evidence type="ECO:0000256" key="4">
    <source>
        <dbReference type="ARBA" id="ARBA00022989"/>
    </source>
</evidence>
<comment type="subcellular location">
    <subcellularLocation>
        <location evidence="1">Membrane</location>
        <topology evidence="1">Multi-pass membrane protein</topology>
    </subcellularLocation>
</comment>
<sequence>MTKKKVKLKRKNRSCSTSKKDSEQTILCKYKIRLIDCVRALSSLLVFLVFATSSSDVQSCFFPHATANGNALMMNLMLAAQLEATVSFLFMLSPTRRRRIGFACKIAEGLALRIIVGCGLAFKIAAGESLVSDPRVGAGLRRDQTRVDGSSTRPVPVLGRGLAVGGEGIAGSLAEFLVVGRRRDAVSAVLVTGGAKMNGGA</sequence>
<comment type="similarity">
    <text evidence="2">Belongs to the plant DMP1 protein family.</text>
</comment>
<keyword evidence="3 6" id="KW-0812">Transmembrane</keyword>
<evidence type="ECO:0000313" key="7">
    <source>
        <dbReference type="EMBL" id="KAI9185104.1"/>
    </source>
</evidence>
<protein>
    <submittedName>
        <fullName evidence="7">Uncharacterized protein</fullName>
    </submittedName>
</protein>
<dbReference type="GO" id="GO:0016020">
    <property type="term" value="C:membrane"/>
    <property type="evidence" value="ECO:0007669"/>
    <property type="project" value="UniProtKB-SubCell"/>
</dbReference>